<dbReference type="HOGENOM" id="CLU_011409_6_0_1"/>
<sequence length="643" mass="69346">MTRVKPGERKRAKAPKVRTGCRTCKLSPRKNGTAVVHDLLVHHGRQELRKVKCDEARPACLRCTSTGRVCDGFDPLPSDHSNSNGASNGRFVAVAHRPTGRMSMSALSPAPSPSLSTHRISPSSYGDPLEARSLLYFTERTIAQFQAFFPDEFWNSHVLQFALSQDCIRHAIVSLSAHHERYSRPHADGVPAISSATTTPSNMAIFSKVGSSDMNANMDADRAFAFKQHNLAIKSLLACGDPSKALHVHLVSCLIFICIEALQGELLSAIRLFKHGLSMIEELNRRTGILGKVTPGPSSTDTAAGTAPGAPKPASAATPGSTASSSASTSSAATASTSASSSSTTSLPQTPQAVMPSPTAPSFSDSIVNAVVAFLNRFAVQVALLVGDIDPDLNIGVMAGVSRKPTLSPDTRFHSLLEARESILNLAIHVLSGAPRARLGDGFLESAVLMLGWWTAAFDQMVAERGPSLSPRGIALLELHKRYLAAHLKVPNPTNSDDRWMNYVTEFADIVSLAERALQPEPDAVGTKETTLPTFHMDLGVIPVMFSTVLRCRDPVVRRRALAVLRNNRLQEGIWDSSLTLRVAERIVMLEESSVAAAAVAAAGMARKPQRVKSIQVRMDPDEKVATLEYGLEDDKFEEVLDW</sequence>
<dbReference type="STRING" id="1391915.U7PKP3"/>
<keyword evidence="4" id="KW-0238">DNA-binding</keyword>
<dbReference type="InterPro" id="IPR036864">
    <property type="entry name" value="Zn2-C6_fun-type_DNA-bd_sf"/>
</dbReference>
<dbReference type="Pfam" id="PF11951">
    <property type="entry name" value="Fungal_trans_2"/>
    <property type="match status" value="1"/>
</dbReference>
<evidence type="ECO:0000256" key="5">
    <source>
        <dbReference type="ARBA" id="ARBA00023163"/>
    </source>
</evidence>
<keyword evidence="6" id="KW-0539">Nucleus</keyword>
<feature type="compositionally biased region" description="Low complexity" evidence="7">
    <location>
        <begin position="296"/>
        <end position="346"/>
    </location>
</feature>
<dbReference type="PANTHER" id="PTHR36206">
    <property type="entry name" value="ASPERCRYPTIN BIOSYNTHESIS CLUSTER-SPECIFIC TRANSCRIPTION REGULATOR ATNN-RELATED"/>
    <property type="match status" value="1"/>
</dbReference>
<evidence type="ECO:0000256" key="6">
    <source>
        <dbReference type="ARBA" id="ARBA00023242"/>
    </source>
</evidence>
<protein>
    <recommendedName>
        <fullName evidence="8">Zn(2)-C6 fungal-type domain-containing protein</fullName>
    </recommendedName>
</protein>
<dbReference type="GO" id="GO:0000981">
    <property type="term" value="F:DNA-binding transcription factor activity, RNA polymerase II-specific"/>
    <property type="evidence" value="ECO:0007669"/>
    <property type="project" value="InterPro"/>
</dbReference>
<dbReference type="Gene3D" id="4.10.240.10">
    <property type="entry name" value="Zn(2)-C6 fungal-type DNA-binding domain"/>
    <property type="match status" value="1"/>
</dbReference>
<dbReference type="InterPro" id="IPR052360">
    <property type="entry name" value="Transcr_Regulatory_Proteins"/>
</dbReference>
<dbReference type="SUPFAM" id="SSF57701">
    <property type="entry name" value="Zn2/Cys6 DNA-binding domain"/>
    <property type="match status" value="1"/>
</dbReference>
<keyword evidence="3" id="KW-0805">Transcription regulation</keyword>
<keyword evidence="5" id="KW-0804">Transcription</keyword>
<dbReference type="eggNOG" id="ENOG502RVX2">
    <property type="taxonomic scope" value="Eukaryota"/>
</dbReference>
<evidence type="ECO:0000256" key="4">
    <source>
        <dbReference type="ARBA" id="ARBA00023125"/>
    </source>
</evidence>
<dbReference type="EMBL" id="KI440854">
    <property type="protein sequence ID" value="ERS95304.1"/>
    <property type="molecule type" value="Genomic_DNA"/>
</dbReference>
<keyword evidence="1" id="KW-0479">Metal-binding</keyword>
<feature type="region of interest" description="Disordered" evidence="7">
    <location>
        <begin position="291"/>
        <end position="359"/>
    </location>
</feature>
<keyword evidence="2" id="KW-0862">Zinc</keyword>
<evidence type="ECO:0000256" key="1">
    <source>
        <dbReference type="ARBA" id="ARBA00022723"/>
    </source>
</evidence>
<evidence type="ECO:0000259" key="8">
    <source>
        <dbReference type="Pfam" id="PF00172"/>
    </source>
</evidence>
<dbReference type="InterPro" id="IPR021858">
    <property type="entry name" value="Fun_TF"/>
</dbReference>
<dbReference type="CDD" id="cd00067">
    <property type="entry name" value="GAL4"/>
    <property type="match status" value="1"/>
</dbReference>
<feature type="compositionally biased region" description="Low complexity" evidence="7">
    <location>
        <begin position="102"/>
        <end position="116"/>
    </location>
</feature>
<feature type="domain" description="Zn(2)-C6 fungal-type" evidence="8">
    <location>
        <begin position="49"/>
        <end position="73"/>
    </location>
</feature>
<proteinExistence type="predicted"/>
<name>U7PKP3_SPOS1</name>
<dbReference type="InterPro" id="IPR001138">
    <property type="entry name" value="Zn2Cys6_DnaBD"/>
</dbReference>
<dbReference type="Proteomes" id="UP000018087">
    <property type="component" value="Unassembled WGS sequence"/>
</dbReference>
<gene>
    <name evidence="9" type="ORF">HMPREF1624_08182</name>
</gene>
<accession>U7PKP3</accession>
<evidence type="ECO:0000313" key="10">
    <source>
        <dbReference type="Proteomes" id="UP000018087"/>
    </source>
</evidence>
<dbReference type="OrthoDB" id="3598904at2759"/>
<dbReference type="GO" id="GO:0008270">
    <property type="term" value="F:zinc ion binding"/>
    <property type="evidence" value="ECO:0007669"/>
    <property type="project" value="InterPro"/>
</dbReference>
<reference evidence="10" key="1">
    <citation type="journal article" date="2014" name="Genome Announc.">
        <title>Genome sequence of the pathogenic fungus Sporothrix schenckii (ATCC 58251).</title>
        <authorList>
            <person name="Cuomo C.A."/>
            <person name="Rodriguez-Del Valle N."/>
            <person name="Perez-Sanchez L."/>
            <person name="Abouelleil A."/>
            <person name="Goldberg J."/>
            <person name="Young S."/>
            <person name="Zeng Q."/>
            <person name="Birren B.W."/>
        </authorList>
    </citation>
    <scope>NUCLEOTIDE SEQUENCE [LARGE SCALE GENOMIC DNA]</scope>
    <source>
        <strain evidence="10">ATCC 58251 / de Perez 2211183</strain>
    </source>
</reference>
<evidence type="ECO:0000256" key="7">
    <source>
        <dbReference type="SAM" id="MobiDB-lite"/>
    </source>
</evidence>
<dbReference type="GO" id="GO:0003677">
    <property type="term" value="F:DNA binding"/>
    <property type="evidence" value="ECO:0007669"/>
    <property type="project" value="UniProtKB-KW"/>
</dbReference>
<dbReference type="PANTHER" id="PTHR36206:SF12">
    <property type="entry name" value="ASPERCRYPTIN BIOSYNTHESIS CLUSTER-SPECIFIC TRANSCRIPTION REGULATOR ATNN-RELATED"/>
    <property type="match status" value="1"/>
</dbReference>
<evidence type="ECO:0000313" key="9">
    <source>
        <dbReference type="EMBL" id="ERS95304.1"/>
    </source>
</evidence>
<dbReference type="AlphaFoldDB" id="U7PKP3"/>
<evidence type="ECO:0000256" key="3">
    <source>
        <dbReference type="ARBA" id="ARBA00023015"/>
    </source>
</evidence>
<dbReference type="Pfam" id="PF00172">
    <property type="entry name" value="Zn_clus"/>
    <property type="match status" value="1"/>
</dbReference>
<keyword evidence="10" id="KW-1185">Reference proteome</keyword>
<evidence type="ECO:0000256" key="2">
    <source>
        <dbReference type="ARBA" id="ARBA00022833"/>
    </source>
</evidence>
<organism evidence="9 10">
    <name type="scientific">Sporothrix schenckii (strain ATCC 58251 / de Perez 2211183)</name>
    <name type="common">Rose-picker's disease fungus</name>
    <dbReference type="NCBI Taxonomy" id="1391915"/>
    <lineage>
        <taxon>Eukaryota</taxon>
        <taxon>Fungi</taxon>
        <taxon>Dikarya</taxon>
        <taxon>Ascomycota</taxon>
        <taxon>Pezizomycotina</taxon>
        <taxon>Sordariomycetes</taxon>
        <taxon>Sordariomycetidae</taxon>
        <taxon>Ophiostomatales</taxon>
        <taxon>Ophiostomataceae</taxon>
        <taxon>Sporothrix</taxon>
    </lineage>
</organism>
<feature type="region of interest" description="Disordered" evidence="7">
    <location>
        <begin position="102"/>
        <end position="123"/>
    </location>
</feature>